<feature type="region of interest" description="Disordered" evidence="2">
    <location>
        <begin position="115"/>
        <end position="138"/>
    </location>
</feature>
<dbReference type="EMBL" id="WNWR01000719">
    <property type="protein sequence ID" value="KAE9970465.1"/>
    <property type="molecule type" value="Genomic_DNA"/>
</dbReference>
<reference evidence="3 4" key="1">
    <citation type="submission" date="2019-07" db="EMBL/GenBank/DDBJ databases">
        <title>Venturia inaequalis Genome Resource.</title>
        <authorList>
            <person name="Lichtner F.J."/>
        </authorList>
    </citation>
    <scope>NUCLEOTIDE SEQUENCE [LARGE SCALE GENOMIC DNA]</scope>
    <source>
        <strain evidence="3 4">DMI_063113</strain>
    </source>
</reference>
<keyword evidence="4" id="KW-1185">Reference proteome</keyword>
<dbReference type="Proteomes" id="UP000490939">
    <property type="component" value="Unassembled WGS sequence"/>
</dbReference>
<evidence type="ECO:0000313" key="3">
    <source>
        <dbReference type="EMBL" id="KAE9970465.1"/>
    </source>
</evidence>
<accession>A0A8H3YR61</accession>
<gene>
    <name evidence="3" type="ORF">EG327_010256</name>
</gene>
<evidence type="ECO:0000256" key="2">
    <source>
        <dbReference type="SAM" id="MobiDB-lite"/>
    </source>
</evidence>
<proteinExistence type="predicted"/>
<evidence type="ECO:0000313" key="4">
    <source>
        <dbReference type="Proteomes" id="UP000490939"/>
    </source>
</evidence>
<protein>
    <submittedName>
        <fullName evidence="3">Uncharacterized protein</fullName>
    </submittedName>
</protein>
<feature type="coiled-coil region" evidence="1">
    <location>
        <begin position="20"/>
        <end position="82"/>
    </location>
</feature>
<organism evidence="3 4">
    <name type="scientific">Venturia inaequalis</name>
    <name type="common">Apple scab fungus</name>
    <dbReference type="NCBI Taxonomy" id="5025"/>
    <lineage>
        <taxon>Eukaryota</taxon>
        <taxon>Fungi</taxon>
        <taxon>Dikarya</taxon>
        <taxon>Ascomycota</taxon>
        <taxon>Pezizomycotina</taxon>
        <taxon>Dothideomycetes</taxon>
        <taxon>Pleosporomycetidae</taxon>
        <taxon>Venturiales</taxon>
        <taxon>Venturiaceae</taxon>
        <taxon>Venturia</taxon>
    </lineage>
</organism>
<keyword evidence="1" id="KW-0175">Coiled coil</keyword>
<sequence length="284" mass="31521">MSKTTLASNDDVAAQIISIQQNLRRDLRKLEAMAENFRNRERDAKVAPNKAVVEEQEAAENLNEAEQRYEEMGNRWQQSKQNLEVVLEEGKPAMRSMIQQNKGSLKTVYGTLMNSPVKTDGKKRVTTSRIDGPSAGARHATGVMLRVRTPPVTEVGHNHQMDDAVDRHDVLRPKWNVFAEAARTVTPPPLPLSAPTNPIRQMITDDGTDTSPGLMNAMIDNASPRRKELFTYTKCRNCGEGFSYGLYPADKETAMAAHRPECRGKCDQDKKLGEGEACVGVDAV</sequence>
<name>A0A8H3YR61_VENIN</name>
<evidence type="ECO:0000256" key="1">
    <source>
        <dbReference type="SAM" id="Coils"/>
    </source>
</evidence>
<dbReference type="AlphaFoldDB" id="A0A8H3YR61"/>
<comment type="caution">
    <text evidence="3">The sequence shown here is derived from an EMBL/GenBank/DDBJ whole genome shotgun (WGS) entry which is preliminary data.</text>
</comment>
<dbReference type="OrthoDB" id="10565723at2759"/>